<dbReference type="InterPro" id="IPR036770">
    <property type="entry name" value="Ankyrin_rpt-contain_sf"/>
</dbReference>
<organism evidence="3">
    <name type="scientific">Phaeodactylum tricornutum</name>
    <name type="common">Diatom</name>
    <dbReference type="NCBI Taxonomy" id="2850"/>
    <lineage>
        <taxon>Eukaryota</taxon>
        <taxon>Sar</taxon>
        <taxon>Stramenopiles</taxon>
        <taxon>Ochrophyta</taxon>
        <taxon>Bacillariophyta</taxon>
        <taxon>Bacillariophyceae</taxon>
        <taxon>Bacillariophycidae</taxon>
        <taxon>Naviculales</taxon>
        <taxon>Phaeodactylaceae</taxon>
        <taxon>Phaeodactylum</taxon>
    </lineage>
</organism>
<accession>A0A8J9SYX9</accession>
<dbReference type="Proteomes" id="UP000836788">
    <property type="component" value="Chromosome 9"/>
</dbReference>
<evidence type="ECO:0000256" key="2">
    <source>
        <dbReference type="SAM" id="MobiDB-lite"/>
    </source>
</evidence>
<evidence type="ECO:0000256" key="1">
    <source>
        <dbReference type="SAM" id="Coils"/>
    </source>
</evidence>
<protein>
    <recommendedName>
        <fullName evidence="4">Ankyrin repeat protein</fullName>
    </recommendedName>
</protein>
<proteinExistence type="predicted"/>
<feature type="compositionally biased region" description="Polar residues" evidence="2">
    <location>
        <begin position="81"/>
        <end position="98"/>
    </location>
</feature>
<feature type="region of interest" description="Disordered" evidence="2">
    <location>
        <begin position="74"/>
        <end position="100"/>
    </location>
</feature>
<dbReference type="SUPFAM" id="SSF48403">
    <property type="entry name" value="Ankyrin repeat"/>
    <property type="match status" value="1"/>
</dbReference>
<feature type="coiled-coil region" evidence="1">
    <location>
        <begin position="30"/>
        <end position="57"/>
    </location>
</feature>
<sequence>MASCTVDECVGNDRILGVVRSRTDGCQSRLWDDTEALEKANAEKMQLQNQLRATDCGSDTVALSTAYPDRNVRTGGRCKSISESNLNSEKNAEHSSISDGLDLAESAGSIEISSEVSAFAGKERSGPPIARDMDRSTAPLDVIDPPSAVRGPSYTGNMGVVAEVVPQPQCEELRTPIGICSIDDCLLDPKLNHCFDGPPVATPFLKDVERLHRLVDRHDWNKLHRLIIHQPDLARQVMSTTCQGERNQCTLLHAVLLRSSPKDQVAISIDTIDAVLTAHPSALLLPDTRGRLPLHIALLRSASPFVLRYILKARIQAIRQADEDGNLPLHYACSYGTPTVALDILREWPKACQISNHRNRLPLHGLCSVWFGKDEVHECKDNVGPCWLQVLNTMLDMYPQAAWAKDRQGRLPIHVLCATHPHVPFNVLHVLITLHPASLLVGDVTGQVPADLVVRSGGRWSKTCDNDVVLQYLMERTQRERRPTQSPITRLLGMGAHKGKRRKKPHVLIDLRDCYG</sequence>
<evidence type="ECO:0008006" key="4">
    <source>
        <dbReference type="Google" id="ProtNLM"/>
    </source>
</evidence>
<dbReference type="AlphaFoldDB" id="A0A8J9SYX9"/>
<feature type="compositionally biased region" description="Basic and acidic residues" evidence="2">
    <location>
        <begin position="121"/>
        <end position="135"/>
    </location>
</feature>
<gene>
    <name evidence="3" type="ORF">PTTT1_LOCUS55652</name>
</gene>
<dbReference type="EMBL" id="OU594950">
    <property type="protein sequence ID" value="CAG9294733.1"/>
    <property type="molecule type" value="Genomic_DNA"/>
</dbReference>
<keyword evidence="1" id="KW-0175">Coiled coil</keyword>
<evidence type="ECO:0000313" key="3">
    <source>
        <dbReference type="EMBL" id="CAG9294733.1"/>
    </source>
</evidence>
<name>A0A8J9SYX9_PHATR</name>
<dbReference type="Gene3D" id="1.25.40.20">
    <property type="entry name" value="Ankyrin repeat-containing domain"/>
    <property type="match status" value="1"/>
</dbReference>
<reference evidence="3" key="1">
    <citation type="submission" date="2022-02" db="EMBL/GenBank/DDBJ databases">
        <authorList>
            <person name="Giguere J D."/>
        </authorList>
    </citation>
    <scope>NUCLEOTIDE SEQUENCE</scope>
    <source>
        <strain evidence="3">CCAP 1055/1</strain>
    </source>
</reference>
<feature type="region of interest" description="Disordered" evidence="2">
    <location>
        <begin position="118"/>
        <end position="151"/>
    </location>
</feature>